<reference evidence="1" key="1">
    <citation type="journal article" date="2020" name="Stud. Mycol.">
        <title>101 Dothideomycetes genomes: a test case for predicting lifestyles and emergence of pathogens.</title>
        <authorList>
            <person name="Haridas S."/>
            <person name="Albert R."/>
            <person name="Binder M."/>
            <person name="Bloem J."/>
            <person name="Labutti K."/>
            <person name="Salamov A."/>
            <person name="Andreopoulos B."/>
            <person name="Baker S."/>
            <person name="Barry K."/>
            <person name="Bills G."/>
            <person name="Bluhm B."/>
            <person name="Cannon C."/>
            <person name="Castanera R."/>
            <person name="Culley D."/>
            <person name="Daum C."/>
            <person name="Ezra D."/>
            <person name="Gonzalez J."/>
            <person name="Henrissat B."/>
            <person name="Kuo A."/>
            <person name="Liang C."/>
            <person name="Lipzen A."/>
            <person name="Lutzoni F."/>
            <person name="Magnuson J."/>
            <person name="Mondo S."/>
            <person name="Nolan M."/>
            <person name="Ohm R."/>
            <person name="Pangilinan J."/>
            <person name="Park H.-J."/>
            <person name="Ramirez L."/>
            <person name="Alfaro M."/>
            <person name="Sun H."/>
            <person name="Tritt A."/>
            <person name="Yoshinaga Y."/>
            <person name="Zwiers L.-H."/>
            <person name="Turgeon B."/>
            <person name="Goodwin S."/>
            <person name="Spatafora J."/>
            <person name="Crous P."/>
            <person name="Grigoriev I."/>
        </authorList>
    </citation>
    <scope>NUCLEOTIDE SEQUENCE</scope>
    <source>
        <strain evidence="1">CBS 109.77</strain>
    </source>
</reference>
<evidence type="ECO:0000313" key="2">
    <source>
        <dbReference type="Proteomes" id="UP000799757"/>
    </source>
</evidence>
<sequence>MDSFSVFFSRLNSLFTSADFVVRVGEVGPENEVFVRTIQVVRNDLNETQRLLGVKSIQKKLISTPSKLEWIKGAIYSTKSALNDIGKWVERARVDQQAIGKVKSDKKARYVFNDHEKLLDRKTELSACHQQLSNVLSFLVPLEEVPVSVGPPTYHATTFFDDVLPTRRS</sequence>
<gene>
    <name evidence="1" type="ORF">K505DRAFT_219621</name>
</gene>
<dbReference type="AlphaFoldDB" id="A0A6A6XER5"/>
<accession>A0A6A6XER5</accession>
<dbReference type="EMBL" id="MU001899">
    <property type="protein sequence ID" value="KAF2794197.1"/>
    <property type="molecule type" value="Genomic_DNA"/>
</dbReference>
<dbReference type="OrthoDB" id="3798150at2759"/>
<name>A0A6A6XER5_9PLEO</name>
<organism evidence="1 2">
    <name type="scientific">Melanomma pulvis-pyrius CBS 109.77</name>
    <dbReference type="NCBI Taxonomy" id="1314802"/>
    <lineage>
        <taxon>Eukaryota</taxon>
        <taxon>Fungi</taxon>
        <taxon>Dikarya</taxon>
        <taxon>Ascomycota</taxon>
        <taxon>Pezizomycotina</taxon>
        <taxon>Dothideomycetes</taxon>
        <taxon>Pleosporomycetidae</taxon>
        <taxon>Pleosporales</taxon>
        <taxon>Melanommataceae</taxon>
        <taxon>Melanomma</taxon>
    </lineage>
</organism>
<keyword evidence="2" id="KW-1185">Reference proteome</keyword>
<feature type="non-terminal residue" evidence="1">
    <location>
        <position position="169"/>
    </location>
</feature>
<dbReference type="Proteomes" id="UP000799757">
    <property type="component" value="Unassembled WGS sequence"/>
</dbReference>
<protein>
    <submittedName>
        <fullName evidence="1">Uncharacterized protein</fullName>
    </submittedName>
</protein>
<proteinExistence type="predicted"/>
<evidence type="ECO:0000313" key="1">
    <source>
        <dbReference type="EMBL" id="KAF2794197.1"/>
    </source>
</evidence>